<dbReference type="Gene3D" id="1.10.10.10">
    <property type="entry name" value="Winged helix-like DNA-binding domain superfamily/Winged helix DNA-binding domain"/>
    <property type="match status" value="1"/>
</dbReference>
<dbReference type="PROSITE" id="PS50931">
    <property type="entry name" value="HTH_LYSR"/>
    <property type="match status" value="1"/>
</dbReference>
<gene>
    <name evidence="6" type="ORF">WMW72_09010</name>
</gene>
<dbReference type="PANTHER" id="PTHR30126">
    <property type="entry name" value="HTH-TYPE TRANSCRIPTIONAL REGULATOR"/>
    <property type="match status" value="1"/>
</dbReference>
<comment type="similarity">
    <text evidence="1">Belongs to the LysR transcriptional regulatory family.</text>
</comment>
<sequence>MIVETLRVFVAVAEQSHFSRAAELLNLSQPGVSQHIRNLENEWGTKLMHRSPKQVRLTEAGEILYRRAKQILDLYEQARQDVQRLQHTVSGSLHLGASFTIGEYMLPRMLAAFAKSYPDVDIQVTIGNTEEIVHAIRNNQLDLGLIEGQAEFPDLLVTAYSKDEMLLVAPSGHPLAVHPSVKPELLQDQVWVMRENGSGTRDYSDRFIRELELSVRRSYVFNSSQGIKEAVAAGLGLAILSRWIVRKEIESGEIRQIIVQGRRMEREFRIIQNQDHTPTLACTVFREKLFDLA</sequence>
<keyword evidence="7" id="KW-1185">Reference proteome</keyword>
<keyword evidence="2" id="KW-0805">Transcription regulation</keyword>
<evidence type="ECO:0000256" key="3">
    <source>
        <dbReference type="ARBA" id="ARBA00023125"/>
    </source>
</evidence>
<dbReference type="SUPFAM" id="SSF53850">
    <property type="entry name" value="Periplasmic binding protein-like II"/>
    <property type="match status" value="1"/>
</dbReference>
<evidence type="ECO:0000256" key="1">
    <source>
        <dbReference type="ARBA" id="ARBA00009437"/>
    </source>
</evidence>
<dbReference type="InterPro" id="IPR000847">
    <property type="entry name" value="LysR_HTH_N"/>
</dbReference>
<dbReference type="Proteomes" id="UP001469365">
    <property type="component" value="Unassembled WGS sequence"/>
</dbReference>
<dbReference type="PANTHER" id="PTHR30126:SF39">
    <property type="entry name" value="HTH-TYPE TRANSCRIPTIONAL REGULATOR CYSL"/>
    <property type="match status" value="1"/>
</dbReference>
<comment type="caution">
    <text evidence="6">The sequence shown here is derived from an EMBL/GenBank/DDBJ whole genome shotgun (WGS) entry which is preliminary data.</text>
</comment>
<accession>A0ABU9DH08</accession>
<organism evidence="6 7">
    <name type="scientific">Paenibacillus filicis</name>
    <dbReference type="NCBI Taxonomy" id="669464"/>
    <lineage>
        <taxon>Bacteria</taxon>
        <taxon>Bacillati</taxon>
        <taxon>Bacillota</taxon>
        <taxon>Bacilli</taxon>
        <taxon>Bacillales</taxon>
        <taxon>Paenibacillaceae</taxon>
        <taxon>Paenibacillus</taxon>
    </lineage>
</organism>
<dbReference type="RefSeq" id="WP_341415099.1">
    <property type="nucleotide sequence ID" value="NZ_JBBPCC010000004.1"/>
</dbReference>
<keyword evidence="3" id="KW-0238">DNA-binding</keyword>
<protein>
    <submittedName>
        <fullName evidence="6">LysR family transcriptional regulator</fullName>
    </submittedName>
</protein>
<dbReference type="CDD" id="cd08420">
    <property type="entry name" value="PBP2_CysL_like"/>
    <property type="match status" value="1"/>
</dbReference>
<dbReference type="PRINTS" id="PR00039">
    <property type="entry name" value="HTHLYSR"/>
</dbReference>
<dbReference type="SUPFAM" id="SSF46785">
    <property type="entry name" value="Winged helix' DNA-binding domain"/>
    <property type="match status" value="1"/>
</dbReference>
<evidence type="ECO:0000256" key="4">
    <source>
        <dbReference type="ARBA" id="ARBA00023163"/>
    </source>
</evidence>
<feature type="domain" description="HTH lysR-type" evidence="5">
    <location>
        <begin position="1"/>
        <end position="58"/>
    </location>
</feature>
<dbReference type="Gene3D" id="3.40.190.10">
    <property type="entry name" value="Periplasmic binding protein-like II"/>
    <property type="match status" value="2"/>
</dbReference>
<reference evidence="6 7" key="1">
    <citation type="submission" date="2024-04" db="EMBL/GenBank/DDBJ databases">
        <title>draft genome sequnece of Paenibacillus filicis.</title>
        <authorList>
            <person name="Kim D.-U."/>
        </authorList>
    </citation>
    <scope>NUCLEOTIDE SEQUENCE [LARGE SCALE GENOMIC DNA]</scope>
    <source>
        <strain evidence="6 7">KACC14197</strain>
    </source>
</reference>
<proteinExistence type="inferred from homology"/>
<dbReference type="EMBL" id="JBBPCC010000004">
    <property type="protein sequence ID" value="MEK8128039.1"/>
    <property type="molecule type" value="Genomic_DNA"/>
</dbReference>
<name>A0ABU9DH08_9BACL</name>
<evidence type="ECO:0000313" key="6">
    <source>
        <dbReference type="EMBL" id="MEK8128039.1"/>
    </source>
</evidence>
<dbReference type="Pfam" id="PF00126">
    <property type="entry name" value="HTH_1"/>
    <property type="match status" value="1"/>
</dbReference>
<evidence type="ECO:0000256" key="2">
    <source>
        <dbReference type="ARBA" id="ARBA00023015"/>
    </source>
</evidence>
<dbReference type="InterPro" id="IPR036390">
    <property type="entry name" value="WH_DNA-bd_sf"/>
</dbReference>
<dbReference type="Pfam" id="PF03466">
    <property type="entry name" value="LysR_substrate"/>
    <property type="match status" value="1"/>
</dbReference>
<evidence type="ECO:0000259" key="5">
    <source>
        <dbReference type="PROSITE" id="PS50931"/>
    </source>
</evidence>
<dbReference type="InterPro" id="IPR036388">
    <property type="entry name" value="WH-like_DNA-bd_sf"/>
</dbReference>
<keyword evidence="4" id="KW-0804">Transcription</keyword>
<evidence type="ECO:0000313" key="7">
    <source>
        <dbReference type="Proteomes" id="UP001469365"/>
    </source>
</evidence>
<dbReference type="InterPro" id="IPR005119">
    <property type="entry name" value="LysR_subst-bd"/>
</dbReference>